<dbReference type="Gene3D" id="3.40.50.720">
    <property type="entry name" value="NAD(P)-binding Rossmann-like Domain"/>
    <property type="match status" value="1"/>
</dbReference>
<dbReference type="InterPro" id="IPR003869">
    <property type="entry name" value="Polysac_CapD-like"/>
</dbReference>
<organism evidence="4 5">
    <name type="scientific">Thermomonas haemolytica</name>
    <dbReference type="NCBI Taxonomy" id="141949"/>
    <lineage>
        <taxon>Bacteria</taxon>
        <taxon>Pseudomonadati</taxon>
        <taxon>Pseudomonadota</taxon>
        <taxon>Gammaproteobacteria</taxon>
        <taxon>Lysobacterales</taxon>
        <taxon>Lysobacteraceae</taxon>
        <taxon>Thermomonas</taxon>
    </lineage>
</organism>
<dbReference type="AlphaFoldDB" id="A0A4R3N8U5"/>
<feature type="compositionally biased region" description="Basic and acidic residues" evidence="2">
    <location>
        <begin position="378"/>
        <end position="391"/>
    </location>
</feature>
<accession>A0A4R3N8U5</accession>
<dbReference type="SUPFAM" id="SSF51735">
    <property type="entry name" value="NAD(P)-binding Rossmann-fold domains"/>
    <property type="match status" value="1"/>
</dbReference>
<evidence type="ECO:0000256" key="2">
    <source>
        <dbReference type="SAM" id="MobiDB-lite"/>
    </source>
</evidence>
<gene>
    <name evidence="4" type="ORF">EDC34_101114</name>
</gene>
<proteinExistence type="inferred from homology"/>
<evidence type="ECO:0000259" key="3">
    <source>
        <dbReference type="Pfam" id="PF02719"/>
    </source>
</evidence>
<feature type="region of interest" description="Disordered" evidence="2">
    <location>
        <begin position="365"/>
        <end position="391"/>
    </location>
</feature>
<sequence>MNRHWWHRLTPLRGHRQRGPLQGVDVEALLGRAERMADTGMIRAWLRGQSVLVTGAGGSIGAELCRQCALHGARRLVLVEIDELALLQVQERLHAAFPGLESVAVLGDCGDPAVLAHALGQGPVQTLIHAAAYKHVPLLEAQPREAVRNNVLATAAVAQAARAAGIACMVLVSTDKAVDPVSVLGASKRLAEQACMALLADASATRLAVVRFGNVFDSAGSVAQVFREQIRRGGPLTVTHPQATRYFMTITEACQLILQAAALGEPRAMYALDMGAPVSILALASRMVRQAGLHPQEVGMVFTGLRPGERLHEPGLPAQRQEAAPGIWRLPLEAAAPASFATRLEALREAVHRYDVPALQRLLREAAPADSSAPGPRYSRDSRDSNDRAHR</sequence>
<keyword evidence="5" id="KW-1185">Reference proteome</keyword>
<dbReference type="InterPro" id="IPR051203">
    <property type="entry name" value="Polysaccharide_Synthase-Rel"/>
</dbReference>
<dbReference type="PANTHER" id="PTHR43318:SF1">
    <property type="entry name" value="POLYSACCHARIDE BIOSYNTHESIS PROTEIN EPSC-RELATED"/>
    <property type="match status" value="1"/>
</dbReference>
<dbReference type="EMBL" id="SMAP01000001">
    <property type="protein sequence ID" value="TCT25788.1"/>
    <property type="molecule type" value="Genomic_DNA"/>
</dbReference>
<evidence type="ECO:0000313" key="4">
    <source>
        <dbReference type="EMBL" id="TCT25788.1"/>
    </source>
</evidence>
<feature type="domain" description="Polysaccharide biosynthesis protein CapD-like" evidence="3">
    <location>
        <begin position="51"/>
        <end position="316"/>
    </location>
</feature>
<dbReference type="Pfam" id="PF02719">
    <property type="entry name" value="Polysacc_synt_2"/>
    <property type="match status" value="1"/>
</dbReference>
<dbReference type="InterPro" id="IPR036291">
    <property type="entry name" value="NAD(P)-bd_dom_sf"/>
</dbReference>
<protein>
    <submittedName>
        <fullName evidence="4">Polysaccharide biosynthesis protein</fullName>
    </submittedName>
</protein>
<reference evidence="4 5" key="1">
    <citation type="submission" date="2019-03" db="EMBL/GenBank/DDBJ databases">
        <title>Genomic Encyclopedia of Type Strains, Phase IV (KMG-IV): sequencing the most valuable type-strain genomes for metagenomic binning, comparative biology and taxonomic classification.</title>
        <authorList>
            <person name="Goeker M."/>
        </authorList>
    </citation>
    <scope>NUCLEOTIDE SEQUENCE [LARGE SCALE GENOMIC DNA]</scope>
    <source>
        <strain evidence="4 5">DSM 13605</strain>
    </source>
</reference>
<dbReference type="Proteomes" id="UP000295414">
    <property type="component" value="Unassembled WGS sequence"/>
</dbReference>
<comment type="caution">
    <text evidence="4">The sequence shown here is derived from an EMBL/GenBank/DDBJ whole genome shotgun (WGS) entry which is preliminary data.</text>
</comment>
<name>A0A4R3N8U5_9GAMM</name>
<evidence type="ECO:0000256" key="1">
    <source>
        <dbReference type="ARBA" id="ARBA00007430"/>
    </source>
</evidence>
<dbReference type="PANTHER" id="PTHR43318">
    <property type="entry name" value="UDP-N-ACETYLGLUCOSAMINE 4,6-DEHYDRATASE"/>
    <property type="match status" value="1"/>
</dbReference>
<dbReference type="RefSeq" id="WP_114958924.1">
    <property type="nucleotide sequence ID" value="NZ_MSZW01000013.1"/>
</dbReference>
<dbReference type="OrthoDB" id="9803111at2"/>
<comment type="similarity">
    <text evidence="1">Belongs to the polysaccharide synthase family.</text>
</comment>
<evidence type="ECO:0000313" key="5">
    <source>
        <dbReference type="Proteomes" id="UP000295414"/>
    </source>
</evidence>